<evidence type="ECO:0008006" key="2">
    <source>
        <dbReference type="Google" id="ProtNLM"/>
    </source>
</evidence>
<protein>
    <recommendedName>
        <fullName evidence="2">AAA domain-containing protein</fullName>
    </recommendedName>
</protein>
<name>A0A3B0Y614_9ZZZZ</name>
<organism evidence="1">
    <name type="scientific">hydrothermal vent metagenome</name>
    <dbReference type="NCBI Taxonomy" id="652676"/>
    <lineage>
        <taxon>unclassified sequences</taxon>
        <taxon>metagenomes</taxon>
        <taxon>ecological metagenomes</taxon>
    </lineage>
</organism>
<sequence>MPMYKFKRKRAGALVQRLTEPPRMMQIVAGPRQTGKTVLVHQTCLDLEVDFGINSDFNAADAPKSSNSIT</sequence>
<dbReference type="EMBL" id="UOFJ01000447">
    <property type="protein sequence ID" value="VAW69599.1"/>
    <property type="molecule type" value="Genomic_DNA"/>
</dbReference>
<dbReference type="AlphaFoldDB" id="A0A3B0Y614"/>
<gene>
    <name evidence="1" type="ORF">MNBD_GAMMA10-2337</name>
</gene>
<reference evidence="1" key="1">
    <citation type="submission" date="2018-06" db="EMBL/GenBank/DDBJ databases">
        <authorList>
            <person name="Zhirakovskaya E."/>
        </authorList>
    </citation>
    <scope>NUCLEOTIDE SEQUENCE</scope>
</reference>
<feature type="non-terminal residue" evidence="1">
    <location>
        <position position="70"/>
    </location>
</feature>
<proteinExistence type="predicted"/>
<accession>A0A3B0Y614</accession>
<evidence type="ECO:0000313" key="1">
    <source>
        <dbReference type="EMBL" id="VAW69599.1"/>
    </source>
</evidence>